<sequence length="595" mass="64346">METRAFSNSEPQAFPADEKKPELGDLVVEYLEEIGVEYVFGVPGGAIEPLYNAMARSARRGGLRPVIARHEAGAAFMADGYARETGKLGVCCSTTGPGATNLITGVASAYVDSIPLLVLTAQTALPQFGKRTLQESSCTAVNTVAMFQSCTRFSSLVSHRGQLEGKLLSAILATQGPPAGPAHLSIPMDVLSSPRRQRADEYKPLFKGILKRHEMTNMDAIESLRGEITKCSHPVIVVGEDCGEAMPYIMEIAELIKAPIVSGPAGKRWVNHTHPQYRGVIGYAGHPSADAVIKNERVDLILAIGTRLDDLIFGPWERDKAFQEKLVQVDLTAEQFTRAPLARLHVCGTLSAIFRMLMENIRGEQAKEPLRVVKKTGPSVPPQAFPPSQITLNEPEKFCSEASPIKPQRLMREIVTRFPASTRFIIDAGNSWAWSIHYLLPKSSGLFRIGMGYGAMGWAIGASVGTAFGCPDSPAVCVTGDGSWLMSGQELTVATAEKLSVVFVILNDQALGMVKHGQRLGGAESVGFELPPIDYAGMAKAMGARAFDIRTIQEWESLDVNAICRHPGPTVLNVRIDGEEVPPMGLRMRNLGGKN</sequence>
<evidence type="ECO:0000256" key="2">
    <source>
        <dbReference type="ARBA" id="ARBA00007812"/>
    </source>
</evidence>
<gene>
    <name evidence="8" type="ORF">DESUT3_14460</name>
</gene>
<dbReference type="PROSITE" id="PS00187">
    <property type="entry name" value="TPP_ENZYMES"/>
    <property type="match status" value="1"/>
</dbReference>
<feature type="domain" description="Thiamine pyrophosphate enzyme TPP-binding" evidence="6">
    <location>
        <begin position="427"/>
        <end position="574"/>
    </location>
</feature>
<dbReference type="RefSeq" id="WP_221251829.1">
    <property type="nucleotide sequence ID" value="NZ_AP024355.1"/>
</dbReference>
<name>A0ABM8HR44_9BACT</name>
<dbReference type="InterPro" id="IPR029061">
    <property type="entry name" value="THDP-binding"/>
</dbReference>
<feature type="domain" description="Thiamine pyrophosphate enzyme N-terminal TPP-binding" evidence="7">
    <location>
        <begin position="23"/>
        <end position="135"/>
    </location>
</feature>
<dbReference type="InterPro" id="IPR012000">
    <property type="entry name" value="Thiamin_PyroP_enz_cen_dom"/>
</dbReference>
<dbReference type="CDD" id="cd07035">
    <property type="entry name" value="TPP_PYR_POX_like"/>
    <property type="match status" value="1"/>
</dbReference>
<dbReference type="Gene3D" id="3.40.50.970">
    <property type="match status" value="2"/>
</dbReference>
<comment type="similarity">
    <text evidence="2 4">Belongs to the TPP enzyme family.</text>
</comment>
<dbReference type="Pfam" id="PF00205">
    <property type="entry name" value="TPP_enzyme_M"/>
    <property type="match status" value="1"/>
</dbReference>
<keyword evidence="3 4" id="KW-0786">Thiamine pyrophosphate</keyword>
<proteinExistence type="inferred from homology"/>
<keyword evidence="9" id="KW-1185">Reference proteome</keyword>
<reference evidence="8 9" key="2">
    <citation type="journal article" date="2021" name="Int. J. Syst. Evol. Microbiol.">
        <title>Isolation and Polyphasic Characterization of Desulfuromonas versatilis sp. Nov., an Electrogenic Bacteria Capable of Versatile Metabolism Isolated from a Graphene Oxide-Reducing Enrichment Culture.</title>
        <authorList>
            <person name="Xie L."/>
            <person name="Yoshida N."/>
            <person name="Ishii S."/>
            <person name="Meng L."/>
        </authorList>
    </citation>
    <scope>NUCLEOTIDE SEQUENCE [LARGE SCALE GENOMIC DNA]</scope>
    <source>
        <strain evidence="8 9">NIT-T3</strain>
    </source>
</reference>
<dbReference type="InterPro" id="IPR029035">
    <property type="entry name" value="DHS-like_NAD/FAD-binding_dom"/>
</dbReference>
<protein>
    <submittedName>
        <fullName evidence="8">Acetolactate synthase</fullName>
    </submittedName>
</protein>
<evidence type="ECO:0000313" key="9">
    <source>
        <dbReference type="Proteomes" id="UP001319827"/>
    </source>
</evidence>
<evidence type="ECO:0000256" key="4">
    <source>
        <dbReference type="RuleBase" id="RU362132"/>
    </source>
</evidence>
<reference evidence="8 9" key="1">
    <citation type="journal article" date="2016" name="C (Basel)">
        <title>Selective Growth of and Electricity Production by Marine Exoelectrogenic Bacteria in Self-Aggregated Hydrogel of Microbially Reduced Graphene Oxide.</title>
        <authorList>
            <person name="Yoshida N."/>
            <person name="Goto Y."/>
            <person name="Miyata Y."/>
        </authorList>
    </citation>
    <scope>NUCLEOTIDE SEQUENCE [LARGE SCALE GENOMIC DNA]</scope>
    <source>
        <strain evidence="8 9">NIT-T3</strain>
    </source>
</reference>
<dbReference type="SUPFAM" id="SSF52518">
    <property type="entry name" value="Thiamin diphosphate-binding fold (THDP-binding)"/>
    <property type="match status" value="2"/>
</dbReference>
<evidence type="ECO:0000256" key="1">
    <source>
        <dbReference type="ARBA" id="ARBA00001964"/>
    </source>
</evidence>
<dbReference type="Gene3D" id="3.40.50.1220">
    <property type="entry name" value="TPP-binding domain"/>
    <property type="match status" value="1"/>
</dbReference>
<dbReference type="SUPFAM" id="SSF52467">
    <property type="entry name" value="DHS-like NAD/FAD-binding domain"/>
    <property type="match status" value="1"/>
</dbReference>
<dbReference type="Pfam" id="PF02775">
    <property type="entry name" value="TPP_enzyme_C"/>
    <property type="match status" value="1"/>
</dbReference>
<feature type="domain" description="Thiamine pyrophosphate enzyme central" evidence="5">
    <location>
        <begin position="228"/>
        <end position="356"/>
    </location>
</feature>
<evidence type="ECO:0000259" key="7">
    <source>
        <dbReference type="Pfam" id="PF02776"/>
    </source>
</evidence>
<dbReference type="Pfam" id="PF02776">
    <property type="entry name" value="TPP_enzyme_N"/>
    <property type="match status" value="1"/>
</dbReference>
<dbReference type="PANTHER" id="PTHR18968:SF13">
    <property type="entry name" value="ACETOLACTATE SYNTHASE CATALYTIC SUBUNIT, MITOCHONDRIAL"/>
    <property type="match status" value="1"/>
</dbReference>
<evidence type="ECO:0000256" key="3">
    <source>
        <dbReference type="ARBA" id="ARBA00023052"/>
    </source>
</evidence>
<accession>A0ABM8HR44</accession>
<dbReference type="InterPro" id="IPR045229">
    <property type="entry name" value="TPP_enz"/>
</dbReference>
<dbReference type="InterPro" id="IPR011766">
    <property type="entry name" value="TPP_enzyme_TPP-bd"/>
</dbReference>
<evidence type="ECO:0000313" key="8">
    <source>
        <dbReference type="EMBL" id="BCR04377.1"/>
    </source>
</evidence>
<dbReference type="InterPro" id="IPR000399">
    <property type="entry name" value="TPP-bd_CS"/>
</dbReference>
<dbReference type="InterPro" id="IPR012001">
    <property type="entry name" value="Thiamin_PyroP_enz_TPP-bd_dom"/>
</dbReference>
<organism evidence="8 9">
    <name type="scientific">Desulfuromonas versatilis</name>
    <dbReference type="NCBI Taxonomy" id="2802975"/>
    <lineage>
        <taxon>Bacteria</taxon>
        <taxon>Pseudomonadati</taxon>
        <taxon>Thermodesulfobacteriota</taxon>
        <taxon>Desulfuromonadia</taxon>
        <taxon>Desulfuromonadales</taxon>
        <taxon>Desulfuromonadaceae</taxon>
        <taxon>Desulfuromonas</taxon>
    </lineage>
</organism>
<dbReference type="CDD" id="cd00568">
    <property type="entry name" value="TPP_enzymes"/>
    <property type="match status" value="1"/>
</dbReference>
<dbReference type="EMBL" id="AP024355">
    <property type="protein sequence ID" value="BCR04377.1"/>
    <property type="molecule type" value="Genomic_DNA"/>
</dbReference>
<evidence type="ECO:0000259" key="5">
    <source>
        <dbReference type="Pfam" id="PF00205"/>
    </source>
</evidence>
<evidence type="ECO:0000259" key="6">
    <source>
        <dbReference type="Pfam" id="PF02775"/>
    </source>
</evidence>
<dbReference type="Proteomes" id="UP001319827">
    <property type="component" value="Chromosome"/>
</dbReference>
<comment type="cofactor">
    <cofactor evidence="1">
        <name>thiamine diphosphate</name>
        <dbReference type="ChEBI" id="CHEBI:58937"/>
    </cofactor>
</comment>
<dbReference type="PANTHER" id="PTHR18968">
    <property type="entry name" value="THIAMINE PYROPHOSPHATE ENZYMES"/>
    <property type="match status" value="1"/>
</dbReference>